<evidence type="ECO:0000256" key="3">
    <source>
        <dbReference type="ARBA" id="ARBA00023082"/>
    </source>
</evidence>
<dbReference type="Gene3D" id="1.10.1740.10">
    <property type="match status" value="1"/>
</dbReference>
<keyword evidence="10" id="KW-1185">Reference proteome</keyword>
<evidence type="ECO:0000256" key="4">
    <source>
        <dbReference type="ARBA" id="ARBA00023125"/>
    </source>
</evidence>
<feature type="domain" description="RNA polymerase sigma factor 70 region 4 type 2" evidence="8">
    <location>
        <begin position="141"/>
        <end position="192"/>
    </location>
</feature>
<dbReference type="Proteomes" id="UP001370348">
    <property type="component" value="Chromosome"/>
</dbReference>
<dbReference type="Pfam" id="PF04542">
    <property type="entry name" value="Sigma70_r2"/>
    <property type="match status" value="1"/>
</dbReference>
<gene>
    <name evidence="9" type="ORF">LZC94_25610</name>
</gene>
<dbReference type="NCBIfam" id="TIGR02937">
    <property type="entry name" value="sigma70-ECF"/>
    <property type="match status" value="1"/>
</dbReference>
<keyword evidence="5" id="KW-0804">Transcription</keyword>
<name>A0ABZ2LJW8_9BACT</name>
<dbReference type="PANTHER" id="PTHR43133:SF8">
    <property type="entry name" value="RNA POLYMERASE SIGMA FACTOR HI_1459-RELATED"/>
    <property type="match status" value="1"/>
</dbReference>
<dbReference type="InterPro" id="IPR013249">
    <property type="entry name" value="RNA_pol_sigma70_r4_t2"/>
</dbReference>
<evidence type="ECO:0000259" key="7">
    <source>
        <dbReference type="Pfam" id="PF04542"/>
    </source>
</evidence>
<dbReference type="EMBL" id="CP089984">
    <property type="protein sequence ID" value="WXB11238.1"/>
    <property type="molecule type" value="Genomic_DNA"/>
</dbReference>
<dbReference type="SUPFAM" id="SSF88659">
    <property type="entry name" value="Sigma3 and sigma4 domains of RNA polymerase sigma factors"/>
    <property type="match status" value="1"/>
</dbReference>
<dbReference type="InterPro" id="IPR039425">
    <property type="entry name" value="RNA_pol_sigma-70-like"/>
</dbReference>
<dbReference type="InterPro" id="IPR013325">
    <property type="entry name" value="RNA_pol_sigma_r2"/>
</dbReference>
<protein>
    <submittedName>
        <fullName evidence="9">Sigma-70 family RNA polymerase sigma factor</fullName>
    </submittedName>
</protein>
<evidence type="ECO:0000256" key="2">
    <source>
        <dbReference type="ARBA" id="ARBA00023015"/>
    </source>
</evidence>
<evidence type="ECO:0000256" key="6">
    <source>
        <dbReference type="SAM" id="MobiDB-lite"/>
    </source>
</evidence>
<keyword evidence="4" id="KW-0238">DNA-binding</keyword>
<feature type="domain" description="RNA polymerase sigma-70 region 2" evidence="7">
    <location>
        <begin position="42"/>
        <end position="102"/>
    </location>
</feature>
<evidence type="ECO:0000256" key="1">
    <source>
        <dbReference type="ARBA" id="ARBA00010641"/>
    </source>
</evidence>
<evidence type="ECO:0000313" key="10">
    <source>
        <dbReference type="Proteomes" id="UP001370348"/>
    </source>
</evidence>
<dbReference type="InterPro" id="IPR036388">
    <property type="entry name" value="WH-like_DNA-bd_sf"/>
</dbReference>
<feature type="region of interest" description="Disordered" evidence="6">
    <location>
        <begin position="116"/>
        <end position="136"/>
    </location>
</feature>
<comment type="similarity">
    <text evidence="1">Belongs to the sigma-70 factor family. ECF subfamily.</text>
</comment>
<organism evidence="9 10">
    <name type="scientific">Pendulispora albinea</name>
    <dbReference type="NCBI Taxonomy" id="2741071"/>
    <lineage>
        <taxon>Bacteria</taxon>
        <taxon>Pseudomonadati</taxon>
        <taxon>Myxococcota</taxon>
        <taxon>Myxococcia</taxon>
        <taxon>Myxococcales</taxon>
        <taxon>Sorangiineae</taxon>
        <taxon>Pendulisporaceae</taxon>
        <taxon>Pendulispora</taxon>
    </lineage>
</organism>
<keyword evidence="2" id="KW-0805">Transcription regulation</keyword>
<dbReference type="Pfam" id="PF08281">
    <property type="entry name" value="Sigma70_r4_2"/>
    <property type="match status" value="1"/>
</dbReference>
<keyword evidence="3" id="KW-0731">Sigma factor</keyword>
<sequence>MHSRSSTREDELELERQLVVRAQAKDREALGELLGRYGPGLYRSVLLPRLGSEAAAKDALADTYAKVVERIDRFTWQNVGFYPWLRTLALRVAIDQLRARKRMLVWDADDVERSLDADAGGDGGTDQSLSEHQDRAAARAKVTHAMGTIHPRYARAIQLRILEERPREEVATLLEVTPATFDVLLHRAIAALKKALASAKESEDTP</sequence>
<dbReference type="SUPFAM" id="SSF88946">
    <property type="entry name" value="Sigma2 domain of RNA polymerase sigma factors"/>
    <property type="match status" value="1"/>
</dbReference>
<dbReference type="RefSeq" id="WP_394820854.1">
    <property type="nucleotide sequence ID" value="NZ_CP089984.1"/>
</dbReference>
<proteinExistence type="inferred from homology"/>
<dbReference type="InterPro" id="IPR014284">
    <property type="entry name" value="RNA_pol_sigma-70_dom"/>
</dbReference>
<accession>A0ABZ2LJW8</accession>
<dbReference type="InterPro" id="IPR013324">
    <property type="entry name" value="RNA_pol_sigma_r3/r4-like"/>
</dbReference>
<evidence type="ECO:0000313" key="9">
    <source>
        <dbReference type="EMBL" id="WXB11238.1"/>
    </source>
</evidence>
<evidence type="ECO:0000256" key="5">
    <source>
        <dbReference type="ARBA" id="ARBA00023163"/>
    </source>
</evidence>
<evidence type="ECO:0000259" key="8">
    <source>
        <dbReference type="Pfam" id="PF08281"/>
    </source>
</evidence>
<dbReference type="Gene3D" id="1.10.10.10">
    <property type="entry name" value="Winged helix-like DNA-binding domain superfamily/Winged helix DNA-binding domain"/>
    <property type="match status" value="1"/>
</dbReference>
<dbReference type="InterPro" id="IPR007627">
    <property type="entry name" value="RNA_pol_sigma70_r2"/>
</dbReference>
<dbReference type="PANTHER" id="PTHR43133">
    <property type="entry name" value="RNA POLYMERASE ECF-TYPE SIGMA FACTO"/>
    <property type="match status" value="1"/>
</dbReference>
<reference evidence="9 10" key="1">
    <citation type="submission" date="2021-12" db="EMBL/GenBank/DDBJ databases">
        <title>Discovery of the Pendulisporaceae a myxobacterial family with distinct sporulation behavior and unique specialized metabolism.</title>
        <authorList>
            <person name="Garcia R."/>
            <person name="Popoff A."/>
            <person name="Bader C.D."/>
            <person name="Loehr J."/>
            <person name="Walesch S."/>
            <person name="Walt C."/>
            <person name="Boldt J."/>
            <person name="Bunk B."/>
            <person name="Haeckl F.J.F.P.J."/>
            <person name="Gunesch A.P."/>
            <person name="Birkelbach J."/>
            <person name="Nuebel U."/>
            <person name="Pietschmann T."/>
            <person name="Bach T."/>
            <person name="Mueller R."/>
        </authorList>
    </citation>
    <scope>NUCLEOTIDE SEQUENCE [LARGE SCALE GENOMIC DNA]</scope>
    <source>
        <strain evidence="9 10">MSr11954</strain>
    </source>
</reference>